<evidence type="ECO:0000313" key="2">
    <source>
        <dbReference type="EMBL" id="DAD77509.1"/>
    </source>
</evidence>
<organism evidence="2">
    <name type="scientific">Podoviridae sp. ctaNW81</name>
    <dbReference type="NCBI Taxonomy" id="2826562"/>
    <lineage>
        <taxon>Viruses</taxon>
        <taxon>Duplodnaviria</taxon>
        <taxon>Heunggongvirae</taxon>
        <taxon>Uroviricota</taxon>
        <taxon>Caudoviricetes</taxon>
    </lineage>
</organism>
<feature type="region of interest" description="Disordered" evidence="1">
    <location>
        <begin position="143"/>
        <end position="198"/>
    </location>
</feature>
<accession>A0A8S5M5D3</accession>
<evidence type="ECO:0000256" key="1">
    <source>
        <dbReference type="SAM" id="MobiDB-lite"/>
    </source>
</evidence>
<name>A0A8S5M5D3_9CAUD</name>
<protein>
    <submittedName>
        <fullName evidence="2">Uncharacterized protein</fullName>
    </submittedName>
</protein>
<proteinExistence type="predicted"/>
<dbReference type="EMBL" id="BK014826">
    <property type="protein sequence ID" value="DAD77509.1"/>
    <property type="molecule type" value="Genomic_DNA"/>
</dbReference>
<reference evidence="2" key="1">
    <citation type="journal article" date="2021" name="Proc. Natl. Acad. Sci. U.S.A.">
        <title>A Catalog of Tens of Thousands of Viruses from Human Metagenomes Reveals Hidden Associations with Chronic Diseases.</title>
        <authorList>
            <person name="Tisza M.J."/>
            <person name="Buck C.B."/>
        </authorList>
    </citation>
    <scope>NUCLEOTIDE SEQUENCE</scope>
    <source>
        <strain evidence="2">CtaNW81</strain>
    </source>
</reference>
<feature type="compositionally biased region" description="Basic and acidic residues" evidence="1">
    <location>
        <begin position="185"/>
        <end position="198"/>
    </location>
</feature>
<sequence length="198" mass="21949">MSNKEERERKEIDNLLKDPKMYRKVWQSIGRLIAQRPATILPTIVDKDGNETLPSMISNYGYKALTHDIASLTRDDGAPTELEMILACQMIKARTDTQAATFVRDTLGAKPVDESKAEVLTGNMFEQLSDDELEALAAYRASKMGPDGQAPDDNIVEPEVPRRWLDTTGDQGRGGRPQGAGYADRALKHDLAKECGEK</sequence>